<feature type="transmembrane region" description="Helical" evidence="6">
    <location>
        <begin position="36"/>
        <end position="63"/>
    </location>
</feature>
<dbReference type="InterPro" id="IPR032694">
    <property type="entry name" value="CopC/D"/>
</dbReference>
<dbReference type="GO" id="GO:0006825">
    <property type="term" value="P:copper ion transport"/>
    <property type="evidence" value="ECO:0007669"/>
    <property type="project" value="InterPro"/>
</dbReference>
<dbReference type="Pfam" id="PF05425">
    <property type="entry name" value="CopD"/>
    <property type="match status" value="1"/>
</dbReference>
<dbReference type="OrthoDB" id="61890at2"/>
<comment type="subcellular location">
    <subcellularLocation>
        <location evidence="1">Cell membrane</location>
        <topology evidence="1">Multi-pass membrane protein</topology>
    </subcellularLocation>
</comment>
<dbReference type="GO" id="GO:0005886">
    <property type="term" value="C:plasma membrane"/>
    <property type="evidence" value="ECO:0007669"/>
    <property type="project" value="UniProtKB-SubCell"/>
</dbReference>
<accession>A0A2Z3JI28</accession>
<evidence type="ECO:0000313" key="8">
    <source>
        <dbReference type="EMBL" id="AWN23251.1"/>
    </source>
</evidence>
<protein>
    <recommendedName>
        <fullName evidence="7">Copper resistance protein D domain-containing protein</fullName>
    </recommendedName>
</protein>
<keyword evidence="3 6" id="KW-0812">Transmembrane</keyword>
<dbReference type="InterPro" id="IPR008457">
    <property type="entry name" value="Cu-R_CopD_dom"/>
</dbReference>
<evidence type="ECO:0000259" key="7">
    <source>
        <dbReference type="Pfam" id="PF05425"/>
    </source>
</evidence>
<evidence type="ECO:0000256" key="4">
    <source>
        <dbReference type="ARBA" id="ARBA00022989"/>
    </source>
</evidence>
<reference evidence="8 9" key="1">
    <citation type="submission" date="2018-05" db="EMBL/GenBank/DDBJ databases">
        <title>Complete Genome Sequence of Deinococcus sp. strain 17bor-2.</title>
        <authorList>
            <person name="Srinivasan S."/>
        </authorList>
    </citation>
    <scope>NUCLEOTIDE SEQUENCE [LARGE SCALE GENOMIC DNA]</scope>
    <source>
        <strain evidence="8 9">17bor-2</strain>
    </source>
</reference>
<feature type="transmembrane region" description="Helical" evidence="6">
    <location>
        <begin position="105"/>
        <end position="124"/>
    </location>
</feature>
<feature type="transmembrane region" description="Helical" evidence="6">
    <location>
        <begin position="202"/>
        <end position="227"/>
    </location>
</feature>
<feature type="domain" description="Copper resistance protein D" evidence="7">
    <location>
        <begin position="160"/>
        <end position="253"/>
    </location>
</feature>
<dbReference type="EMBL" id="CP029494">
    <property type="protein sequence ID" value="AWN23251.1"/>
    <property type="molecule type" value="Genomic_DNA"/>
</dbReference>
<feature type="transmembrane region" description="Helical" evidence="6">
    <location>
        <begin position="165"/>
        <end position="190"/>
    </location>
</feature>
<feature type="transmembrane region" description="Helical" evidence="6">
    <location>
        <begin position="130"/>
        <end position="153"/>
    </location>
</feature>
<dbReference type="RefSeq" id="WP_109826929.1">
    <property type="nucleotide sequence ID" value="NZ_CP029494.1"/>
</dbReference>
<evidence type="ECO:0000256" key="5">
    <source>
        <dbReference type="ARBA" id="ARBA00023136"/>
    </source>
</evidence>
<keyword evidence="9" id="KW-1185">Reference proteome</keyword>
<dbReference type="PANTHER" id="PTHR34820:SF4">
    <property type="entry name" value="INNER MEMBRANE PROTEIN YEBZ"/>
    <property type="match status" value="1"/>
</dbReference>
<feature type="transmembrane region" description="Helical" evidence="6">
    <location>
        <begin position="75"/>
        <end position="93"/>
    </location>
</feature>
<name>A0A2Z3JI28_9DEIO</name>
<dbReference type="KEGG" id="dez:DKM44_08445"/>
<dbReference type="AlphaFoldDB" id="A0A2Z3JI28"/>
<evidence type="ECO:0000256" key="3">
    <source>
        <dbReference type="ARBA" id="ARBA00022692"/>
    </source>
</evidence>
<keyword evidence="2" id="KW-1003">Cell membrane</keyword>
<sequence>MSGLVLGKCLTYTGLALLLGGALMRRTRLAELPLGWLVAGFAALLLGAVSATGSVLLALGFSAPGDLADYLTTTRAGRATLLHLMGAALLLAAELQERRQPAWRALALLGGALALWGLAGAGHAAERGPFWTLLDALHAGAAAVWVGGVLALLRSRPTPATTHRFSGVALGCLTVLALSGAAATLAGLPLPLLWSALWGSSWGLLLLLKLGLIGAALLAAVWVRRALHGRVRAAKLHPLWLESALLLGVLGASGALSTTPRPTTAQIQRQTIKLNFTLDGQALSGELVLSGPGDAELSLRPALPGLRARLIMTDHPMPVQVLRLQASGDELQAQTRLWMSGHWVLALSSGNQTRRVNFEY</sequence>
<organism evidence="8 9">
    <name type="scientific">Deinococcus irradiatisoli</name>
    <dbReference type="NCBI Taxonomy" id="2202254"/>
    <lineage>
        <taxon>Bacteria</taxon>
        <taxon>Thermotogati</taxon>
        <taxon>Deinococcota</taxon>
        <taxon>Deinococci</taxon>
        <taxon>Deinococcales</taxon>
        <taxon>Deinococcaceae</taxon>
        <taxon>Deinococcus</taxon>
    </lineage>
</organism>
<keyword evidence="4 6" id="KW-1133">Transmembrane helix</keyword>
<evidence type="ECO:0000256" key="6">
    <source>
        <dbReference type="SAM" id="Phobius"/>
    </source>
</evidence>
<keyword evidence="5 6" id="KW-0472">Membrane</keyword>
<gene>
    <name evidence="8" type="ORF">DKM44_08445</name>
</gene>
<dbReference type="PANTHER" id="PTHR34820">
    <property type="entry name" value="INNER MEMBRANE PROTEIN YEBZ"/>
    <property type="match status" value="1"/>
</dbReference>
<evidence type="ECO:0000256" key="1">
    <source>
        <dbReference type="ARBA" id="ARBA00004651"/>
    </source>
</evidence>
<evidence type="ECO:0000313" key="9">
    <source>
        <dbReference type="Proteomes" id="UP000245368"/>
    </source>
</evidence>
<dbReference type="Proteomes" id="UP000245368">
    <property type="component" value="Chromosome"/>
</dbReference>
<feature type="transmembrane region" description="Helical" evidence="6">
    <location>
        <begin position="6"/>
        <end position="24"/>
    </location>
</feature>
<proteinExistence type="predicted"/>
<evidence type="ECO:0000256" key="2">
    <source>
        <dbReference type="ARBA" id="ARBA00022475"/>
    </source>
</evidence>